<organism evidence="2 3">
    <name type="scientific">Acinetobacter bereziniae NIPH 3</name>
    <dbReference type="NCBI Taxonomy" id="1217651"/>
    <lineage>
        <taxon>Bacteria</taxon>
        <taxon>Pseudomonadati</taxon>
        <taxon>Pseudomonadota</taxon>
        <taxon>Gammaproteobacteria</taxon>
        <taxon>Moraxellales</taxon>
        <taxon>Moraxellaceae</taxon>
        <taxon>Acinetobacter</taxon>
    </lineage>
</organism>
<name>N8YT03_ACIBZ</name>
<gene>
    <name evidence="2" type="ORF">F963_01384</name>
</gene>
<dbReference type="EMBL" id="APPK01000026">
    <property type="protein sequence ID" value="ENV22390.1"/>
    <property type="molecule type" value="Genomic_DNA"/>
</dbReference>
<dbReference type="Proteomes" id="UP000013270">
    <property type="component" value="Unassembled WGS sequence"/>
</dbReference>
<reference evidence="2 3" key="1">
    <citation type="submission" date="2013-02" db="EMBL/GenBank/DDBJ databases">
        <title>The Genome Sequence of Acinetobacter bereziniae NIPH 3.</title>
        <authorList>
            <consortium name="The Broad Institute Genome Sequencing Platform"/>
            <consortium name="The Broad Institute Genome Sequencing Center for Infectious Disease"/>
            <person name="Cerqueira G."/>
            <person name="Feldgarden M."/>
            <person name="Courvalin P."/>
            <person name="Perichon B."/>
            <person name="Grillot-Courvalin C."/>
            <person name="Clermont D."/>
            <person name="Rocha E."/>
            <person name="Yoon E.-J."/>
            <person name="Nemec A."/>
            <person name="Walker B."/>
            <person name="Young S.K."/>
            <person name="Zeng Q."/>
            <person name="Gargeya S."/>
            <person name="Fitzgerald M."/>
            <person name="Haas B."/>
            <person name="Abouelleil A."/>
            <person name="Alvarado L."/>
            <person name="Arachchi H.M."/>
            <person name="Berlin A.M."/>
            <person name="Chapman S.B."/>
            <person name="Dewar J."/>
            <person name="Goldberg J."/>
            <person name="Griggs A."/>
            <person name="Gujja S."/>
            <person name="Hansen M."/>
            <person name="Howarth C."/>
            <person name="Imamovic A."/>
            <person name="Larimer J."/>
            <person name="McCowan C."/>
            <person name="Murphy C."/>
            <person name="Neiman D."/>
            <person name="Pearson M."/>
            <person name="Priest M."/>
            <person name="Roberts A."/>
            <person name="Saif S."/>
            <person name="Shea T."/>
            <person name="Sisk P."/>
            <person name="Sykes S."/>
            <person name="Wortman J."/>
            <person name="Nusbaum C."/>
            <person name="Birren B."/>
        </authorList>
    </citation>
    <scope>NUCLEOTIDE SEQUENCE [LARGE SCALE GENOMIC DNA]</scope>
    <source>
        <strain evidence="2 3">NIPH 3</strain>
    </source>
</reference>
<evidence type="ECO:0000313" key="3">
    <source>
        <dbReference type="Proteomes" id="UP000013270"/>
    </source>
</evidence>
<evidence type="ECO:0000313" key="2">
    <source>
        <dbReference type="EMBL" id="ENV22390.1"/>
    </source>
</evidence>
<dbReference type="AlphaFoldDB" id="N8YT03"/>
<accession>N8YT03</accession>
<sequence length="21" mass="2205">MDVAMLSGGKGCTPRSTKDFC</sequence>
<feature type="non-terminal residue" evidence="2">
    <location>
        <position position="21"/>
    </location>
</feature>
<comment type="caution">
    <text evidence="2">The sequence shown here is derived from an EMBL/GenBank/DDBJ whole genome shotgun (WGS) entry which is preliminary data.</text>
</comment>
<protein>
    <submittedName>
        <fullName evidence="2">Uncharacterized protein</fullName>
    </submittedName>
</protein>
<proteinExistence type="predicted"/>
<evidence type="ECO:0000256" key="1">
    <source>
        <dbReference type="SAM" id="MobiDB-lite"/>
    </source>
</evidence>
<feature type="region of interest" description="Disordered" evidence="1">
    <location>
        <begin position="1"/>
        <end position="21"/>
    </location>
</feature>
<dbReference type="HOGENOM" id="CLU_3427283_0_0_6"/>